<dbReference type="InterPro" id="IPR008958">
    <property type="entry name" value="Transglutaminase_C"/>
</dbReference>
<dbReference type="PANTHER" id="PTHR11590:SF81">
    <property type="entry name" value="PROTEIN-GLUTAMINE GAMMA-GLUTAMYLTRANSFERASE K-LIKE ISOFORM X4"/>
    <property type="match status" value="1"/>
</dbReference>
<accession>A0ABN7SSR3</accession>
<evidence type="ECO:0000313" key="3">
    <source>
        <dbReference type="Proteomes" id="UP001158576"/>
    </source>
</evidence>
<sequence>MIKVKNPSTGEIETHTARQDFSLSVPPMVSITFNRRKAYVKDACSCVITIENPLDYPLQNASLTVEANGLFTDRNFTEQTLEPKTTYQMNFDFIPEKSGKYTVLIDIDSREIQDIKTDATFEVLE</sequence>
<protein>
    <submittedName>
        <fullName evidence="2">Oidioi.mRNA.OKI2018_I69.chr1.g1764.t1.cds</fullName>
    </submittedName>
</protein>
<dbReference type="Gene3D" id="2.60.40.10">
    <property type="entry name" value="Immunoglobulins"/>
    <property type="match status" value="1"/>
</dbReference>
<dbReference type="InterPro" id="IPR050779">
    <property type="entry name" value="Transglutaminase"/>
</dbReference>
<organism evidence="2 3">
    <name type="scientific">Oikopleura dioica</name>
    <name type="common">Tunicate</name>
    <dbReference type="NCBI Taxonomy" id="34765"/>
    <lineage>
        <taxon>Eukaryota</taxon>
        <taxon>Metazoa</taxon>
        <taxon>Chordata</taxon>
        <taxon>Tunicata</taxon>
        <taxon>Appendicularia</taxon>
        <taxon>Copelata</taxon>
        <taxon>Oikopleuridae</taxon>
        <taxon>Oikopleura</taxon>
    </lineage>
</organism>
<dbReference type="InterPro" id="IPR013783">
    <property type="entry name" value="Ig-like_fold"/>
</dbReference>
<name>A0ABN7SSR3_OIKDI</name>
<feature type="domain" description="Transglutaminase C-terminal" evidence="1">
    <location>
        <begin position="37"/>
        <end position="116"/>
    </location>
</feature>
<dbReference type="Pfam" id="PF00927">
    <property type="entry name" value="Transglut_C"/>
    <property type="match status" value="1"/>
</dbReference>
<reference evidence="2 3" key="1">
    <citation type="submission" date="2021-04" db="EMBL/GenBank/DDBJ databases">
        <authorList>
            <person name="Bliznina A."/>
        </authorList>
    </citation>
    <scope>NUCLEOTIDE SEQUENCE [LARGE SCALE GENOMIC DNA]</scope>
</reference>
<dbReference type="Proteomes" id="UP001158576">
    <property type="component" value="Chromosome 1"/>
</dbReference>
<dbReference type="EMBL" id="OU015566">
    <property type="protein sequence ID" value="CAG5105021.1"/>
    <property type="molecule type" value="Genomic_DNA"/>
</dbReference>
<keyword evidence="3" id="KW-1185">Reference proteome</keyword>
<evidence type="ECO:0000313" key="2">
    <source>
        <dbReference type="EMBL" id="CAG5105021.1"/>
    </source>
</evidence>
<proteinExistence type="predicted"/>
<evidence type="ECO:0000259" key="1">
    <source>
        <dbReference type="Pfam" id="PF00927"/>
    </source>
</evidence>
<dbReference type="PANTHER" id="PTHR11590">
    <property type="entry name" value="PROTEIN-GLUTAMINE GAMMA-GLUTAMYLTRANSFERASE"/>
    <property type="match status" value="1"/>
</dbReference>
<dbReference type="InterPro" id="IPR036238">
    <property type="entry name" value="Transglutaminase_C_sf"/>
</dbReference>
<dbReference type="SUPFAM" id="SSF49309">
    <property type="entry name" value="Transglutaminase, two C-terminal domains"/>
    <property type="match status" value="1"/>
</dbReference>
<gene>
    <name evidence="2" type="ORF">OKIOD_LOCUS10529</name>
</gene>